<evidence type="ECO:0000313" key="2">
    <source>
        <dbReference type="Proteomes" id="UP000823775"/>
    </source>
</evidence>
<sequence length="100" mass="10304">MADTDPKCVSKSAHLTEVYSPSSNFNLHIDNTATRATAGANSSLNESSIHNLKDVKQLIHKVLRVLIYLWGGATALGACSALGTSLAGRTSSGGGVTTSS</sequence>
<gene>
    <name evidence="1" type="ORF">HAX54_040650</name>
</gene>
<organism evidence="1 2">
    <name type="scientific">Datura stramonium</name>
    <name type="common">Jimsonweed</name>
    <name type="synonym">Common thornapple</name>
    <dbReference type="NCBI Taxonomy" id="4076"/>
    <lineage>
        <taxon>Eukaryota</taxon>
        <taxon>Viridiplantae</taxon>
        <taxon>Streptophyta</taxon>
        <taxon>Embryophyta</taxon>
        <taxon>Tracheophyta</taxon>
        <taxon>Spermatophyta</taxon>
        <taxon>Magnoliopsida</taxon>
        <taxon>eudicotyledons</taxon>
        <taxon>Gunneridae</taxon>
        <taxon>Pentapetalae</taxon>
        <taxon>asterids</taxon>
        <taxon>lamiids</taxon>
        <taxon>Solanales</taxon>
        <taxon>Solanaceae</taxon>
        <taxon>Solanoideae</taxon>
        <taxon>Datureae</taxon>
        <taxon>Datura</taxon>
    </lineage>
</organism>
<keyword evidence="2" id="KW-1185">Reference proteome</keyword>
<comment type="caution">
    <text evidence="1">The sequence shown here is derived from an EMBL/GenBank/DDBJ whole genome shotgun (WGS) entry which is preliminary data.</text>
</comment>
<name>A0ABS8VT11_DATST</name>
<evidence type="ECO:0000313" key="1">
    <source>
        <dbReference type="EMBL" id="MCE0482182.1"/>
    </source>
</evidence>
<dbReference type="Proteomes" id="UP000823775">
    <property type="component" value="Unassembled WGS sequence"/>
</dbReference>
<accession>A0ABS8VT11</accession>
<protein>
    <submittedName>
        <fullName evidence="1">Uncharacterized protein</fullName>
    </submittedName>
</protein>
<reference evidence="1 2" key="1">
    <citation type="journal article" date="2021" name="BMC Genomics">
        <title>Datura genome reveals duplications of psychoactive alkaloid biosynthetic genes and high mutation rate following tissue culture.</title>
        <authorList>
            <person name="Rajewski A."/>
            <person name="Carter-House D."/>
            <person name="Stajich J."/>
            <person name="Litt A."/>
        </authorList>
    </citation>
    <scope>NUCLEOTIDE SEQUENCE [LARGE SCALE GENOMIC DNA]</scope>
    <source>
        <strain evidence="1">AR-01</strain>
    </source>
</reference>
<proteinExistence type="predicted"/>
<dbReference type="EMBL" id="JACEIK010005775">
    <property type="protein sequence ID" value="MCE0482182.1"/>
    <property type="molecule type" value="Genomic_DNA"/>
</dbReference>